<sequence>MKALHPPSSVLPSLPAWRQSVLTAWQVGILIAAWWLADEAASALHLPFSGGVVGLFVLVALLLAGWLQPAAIELGANWLLANMLLFFIPLVVSVVQFTQLLKTQGVMLFVNIGLGFASVMLATALTVEWVCRYERKLRLQKLLRQRAARAAA</sequence>
<organism evidence="7 8">
    <name type="scientific">Janthinobacterium lividum</name>
    <dbReference type="NCBI Taxonomy" id="29581"/>
    <lineage>
        <taxon>Bacteria</taxon>
        <taxon>Pseudomonadati</taxon>
        <taxon>Pseudomonadota</taxon>
        <taxon>Betaproteobacteria</taxon>
        <taxon>Burkholderiales</taxon>
        <taxon>Oxalobacteraceae</taxon>
        <taxon>Janthinobacterium</taxon>
    </lineage>
</organism>
<dbReference type="Proteomes" id="UP000092634">
    <property type="component" value="Unassembled WGS sequence"/>
</dbReference>
<feature type="transmembrane region" description="Helical" evidence="6">
    <location>
        <begin position="21"/>
        <end position="37"/>
    </location>
</feature>
<accession>A0A1E8PIX3</accession>
<comment type="subcellular location">
    <subcellularLocation>
        <location evidence="1">Cell membrane</location>
        <topology evidence="1">Multi-pass membrane protein</topology>
    </subcellularLocation>
</comment>
<dbReference type="EMBL" id="MAQB02000016">
    <property type="protein sequence ID" value="OFJ46308.1"/>
    <property type="molecule type" value="Genomic_DNA"/>
</dbReference>
<dbReference type="GO" id="GO:0005886">
    <property type="term" value="C:plasma membrane"/>
    <property type="evidence" value="ECO:0007669"/>
    <property type="project" value="UniProtKB-SubCell"/>
</dbReference>
<evidence type="ECO:0000256" key="6">
    <source>
        <dbReference type="SAM" id="Phobius"/>
    </source>
</evidence>
<gene>
    <name evidence="7" type="ORF">BA896_022750</name>
</gene>
<dbReference type="AlphaFoldDB" id="A0A1E8PIX3"/>
<evidence type="ECO:0000256" key="5">
    <source>
        <dbReference type="ARBA" id="ARBA00023136"/>
    </source>
</evidence>
<evidence type="ECO:0000313" key="8">
    <source>
        <dbReference type="Proteomes" id="UP000092634"/>
    </source>
</evidence>
<proteinExistence type="predicted"/>
<reference evidence="7 8" key="1">
    <citation type="submission" date="2016-10" db="EMBL/GenBank/DDBJ databases">
        <title>Updated version of Genome Assembly of Janthinobacterium lividum ERGS5:01.</title>
        <authorList>
            <person name="Kumar R."/>
            <person name="Acharya V."/>
            <person name="Singh D."/>
        </authorList>
    </citation>
    <scope>NUCLEOTIDE SEQUENCE [LARGE SCALE GENOMIC DNA]</scope>
    <source>
        <strain evidence="7 8">ERGS5:01</strain>
    </source>
</reference>
<keyword evidence="4 6" id="KW-1133">Transmembrane helix</keyword>
<protein>
    <submittedName>
        <fullName evidence="7">CidA/LrgA family protein</fullName>
    </submittedName>
</protein>
<evidence type="ECO:0000256" key="4">
    <source>
        <dbReference type="ARBA" id="ARBA00022989"/>
    </source>
</evidence>
<feature type="transmembrane region" description="Helical" evidence="6">
    <location>
        <begin position="106"/>
        <end position="131"/>
    </location>
</feature>
<evidence type="ECO:0000313" key="7">
    <source>
        <dbReference type="EMBL" id="OFJ46308.1"/>
    </source>
</evidence>
<dbReference type="Pfam" id="PF03788">
    <property type="entry name" value="LrgA"/>
    <property type="match status" value="1"/>
</dbReference>
<comment type="caution">
    <text evidence="7">The sequence shown here is derived from an EMBL/GenBank/DDBJ whole genome shotgun (WGS) entry which is preliminary data.</text>
</comment>
<keyword evidence="2" id="KW-1003">Cell membrane</keyword>
<evidence type="ECO:0000256" key="1">
    <source>
        <dbReference type="ARBA" id="ARBA00004651"/>
    </source>
</evidence>
<keyword evidence="5 6" id="KW-0472">Membrane</keyword>
<keyword evidence="3 6" id="KW-0812">Transmembrane</keyword>
<feature type="transmembrane region" description="Helical" evidence="6">
    <location>
        <begin position="43"/>
        <end position="67"/>
    </location>
</feature>
<evidence type="ECO:0000256" key="2">
    <source>
        <dbReference type="ARBA" id="ARBA00022475"/>
    </source>
</evidence>
<dbReference type="PANTHER" id="PTHR33931">
    <property type="entry name" value="HOLIN-LIKE PROTEIN CIDA-RELATED"/>
    <property type="match status" value="1"/>
</dbReference>
<evidence type="ECO:0000256" key="3">
    <source>
        <dbReference type="ARBA" id="ARBA00022692"/>
    </source>
</evidence>
<name>A0A1E8PIX3_9BURK</name>
<dbReference type="InterPro" id="IPR005538">
    <property type="entry name" value="LrgA/CidA"/>
</dbReference>
<dbReference type="PANTHER" id="PTHR33931:SF2">
    <property type="entry name" value="HOLIN-LIKE PROTEIN CIDA"/>
    <property type="match status" value="1"/>
</dbReference>
<feature type="transmembrane region" description="Helical" evidence="6">
    <location>
        <begin position="79"/>
        <end position="100"/>
    </location>
</feature>